<keyword evidence="3" id="KW-1133">Transmembrane helix</keyword>
<reference evidence="5" key="2">
    <citation type="submission" date="2021-04" db="EMBL/GenBank/DDBJ databases">
        <authorList>
            <person name="Gilroy R."/>
        </authorList>
    </citation>
    <scope>NUCLEOTIDE SEQUENCE</scope>
    <source>
        <strain evidence="5">ChiSxjej5B17-1746</strain>
    </source>
</reference>
<proteinExistence type="predicted"/>
<feature type="transmembrane region" description="Helical" evidence="3">
    <location>
        <begin position="128"/>
        <end position="149"/>
    </location>
</feature>
<keyword evidence="3" id="KW-0472">Membrane</keyword>
<feature type="region of interest" description="Disordered" evidence="2">
    <location>
        <begin position="40"/>
        <end position="59"/>
    </location>
</feature>
<keyword evidence="3" id="KW-0812">Transmembrane</keyword>
<organism evidence="5 6">
    <name type="scientific">Candidatus Bilophila faecipullorum</name>
    <dbReference type="NCBI Taxonomy" id="2838482"/>
    <lineage>
        <taxon>Bacteria</taxon>
        <taxon>Pseudomonadati</taxon>
        <taxon>Thermodesulfobacteriota</taxon>
        <taxon>Desulfovibrionia</taxon>
        <taxon>Desulfovibrionales</taxon>
        <taxon>Desulfovibrionaceae</taxon>
        <taxon>Bilophila</taxon>
    </lineage>
</organism>
<comment type="caution">
    <text evidence="5">The sequence shown here is derived from an EMBL/GenBank/DDBJ whole genome shotgun (WGS) entry which is preliminary data.</text>
</comment>
<dbReference type="InterPro" id="IPR006972">
    <property type="entry name" value="BipB-like_C"/>
</dbReference>
<name>A0A9D1R377_9BACT</name>
<feature type="compositionally biased region" description="Polar residues" evidence="2">
    <location>
        <begin position="45"/>
        <end position="55"/>
    </location>
</feature>
<evidence type="ECO:0000256" key="2">
    <source>
        <dbReference type="SAM" id="MobiDB-lite"/>
    </source>
</evidence>
<evidence type="ECO:0000256" key="3">
    <source>
        <dbReference type="SAM" id="Phobius"/>
    </source>
</evidence>
<dbReference type="AlphaFoldDB" id="A0A9D1R377"/>
<evidence type="ECO:0000259" key="4">
    <source>
        <dbReference type="Pfam" id="PF04888"/>
    </source>
</evidence>
<reference evidence="5" key="1">
    <citation type="journal article" date="2021" name="PeerJ">
        <title>Extensive microbial diversity within the chicken gut microbiome revealed by metagenomics and culture.</title>
        <authorList>
            <person name="Gilroy R."/>
            <person name="Ravi A."/>
            <person name="Getino M."/>
            <person name="Pursley I."/>
            <person name="Horton D.L."/>
            <person name="Alikhan N.F."/>
            <person name="Baker D."/>
            <person name="Gharbi K."/>
            <person name="Hall N."/>
            <person name="Watson M."/>
            <person name="Adriaenssens E.M."/>
            <person name="Foster-Nyarko E."/>
            <person name="Jarju S."/>
            <person name="Secka A."/>
            <person name="Antonio M."/>
            <person name="Oren A."/>
            <person name="Chaudhuri R.R."/>
            <person name="La Ragione R."/>
            <person name="Hildebrand F."/>
            <person name="Pallen M.J."/>
        </authorList>
    </citation>
    <scope>NUCLEOTIDE SEQUENCE</scope>
    <source>
        <strain evidence="5">ChiSxjej5B17-1746</strain>
    </source>
</reference>
<dbReference type="Pfam" id="PF04888">
    <property type="entry name" value="SseC"/>
    <property type="match status" value="1"/>
</dbReference>
<dbReference type="EMBL" id="DXGI01000343">
    <property type="protein sequence ID" value="HIW79282.1"/>
    <property type="molecule type" value="Genomic_DNA"/>
</dbReference>
<evidence type="ECO:0000313" key="5">
    <source>
        <dbReference type="EMBL" id="HIW79282.1"/>
    </source>
</evidence>
<feature type="domain" description="Translocator protein BipB-like C-terminal" evidence="4">
    <location>
        <begin position="74"/>
        <end position="223"/>
    </location>
</feature>
<feature type="coiled-coil region" evidence="1">
    <location>
        <begin position="296"/>
        <end position="323"/>
    </location>
</feature>
<protein>
    <submittedName>
        <fullName evidence="5">Type III secretion system translocon subunit SctE</fullName>
    </submittedName>
</protein>
<keyword evidence="1" id="KW-0175">Coiled coil</keyword>
<feature type="transmembrane region" description="Helical" evidence="3">
    <location>
        <begin position="155"/>
        <end position="172"/>
    </location>
</feature>
<evidence type="ECO:0000313" key="6">
    <source>
        <dbReference type="Proteomes" id="UP000824264"/>
    </source>
</evidence>
<accession>A0A9D1R377</accession>
<gene>
    <name evidence="5" type="primary">sctE</name>
    <name evidence="5" type="ORF">H9874_09085</name>
</gene>
<dbReference type="Proteomes" id="UP000824264">
    <property type="component" value="Unassembled WGS sequence"/>
</dbReference>
<sequence length="336" mass="34852">MPNPVDFVGVAKFTELAGGMEVNNLQAAIRKALKEITLPDVSDVPTGSTGKTSDLPTLAPPTAGGLSLETLAQMLSNEVRTQATKDGIASIEAKGQERAEANQKKLEEIMERLESMKSKSVLDIFKEIFSWVGMVVGAIASVATFAAGIATGNPLLIAGGAILMTMSVNSIVSKATDGKVSIGAGISEAFQAMGVDETVANYIGLGTELTITLVGVGLTLGGSFGSAATAAKATLSKAADLTLKAANITNSVVQMGSGATGIAGAVYDYRISTSYADTKELEAILERIQQAQDIELDFLKGVMERAQKLLEDVNNIVEDCTESQTAILTNIAPSMA</sequence>
<evidence type="ECO:0000256" key="1">
    <source>
        <dbReference type="SAM" id="Coils"/>
    </source>
</evidence>